<accession>A0AA39CR67</accession>
<dbReference type="AlphaFoldDB" id="A0AA39CR67"/>
<protein>
    <submittedName>
        <fullName evidence="2">Uncharacterized protein</fullName>
    </submittedName>
</protein>
<feature type="region of interest" description="Disordered" evidence="1">
    <location>
        <begin position="42"/>
        <end position="75"/>
    </location>
</feature>
<evidence type="ECO:0000313" key="3">
    <source>
        <dbReference type="Proteomes" id="UP001172673"/>
    </source>
</evidence>
<evidence type="ECO:0000256" key="1">
    <source>
        <dbReference type="SAM" id="MobiDB-lite"/>
    </source>
</evidence>
<dbReference type="EMBL" id="JAPDRK010000001">
    <property type="protein sequence ID" value="KAJ9616931.1"/>
    <property type="molecule type" value="Genomic_DNA"/>
</dbReference>
<sequence length="140" mass="14989">MSKVDQAAASLDVRATSFGGQDISLPANGSPALLPSMEFHQVTEAEVDRNTPQRQHAQFSRSDHKESQNASSIDSRVEAWLANAEHTNKRQDFRKLVNSCVAAFSPCSDTARSAVGAAVEKPDPSIAGIGAWADEVDGHE</sequence>
<name>A0AA39CR67_9EURO</name>
<keyword evidence="3" id="KW-1185">Reference proteome</keyword>
<dbReference type="Proteomes" id="UP001172673">
    <property type="component" value="Unassembled WGS sequence"/>
</dbReference>
<evidence type="ECO:0000313" key="2">
    <source>
        <dbReference type="EMBL" id="KAJ9616931.1"/>
    </source>
</evidence>
<comment type="caution">
    <text evidence="2">The sequence shown here is derived from an EMBL/GenBank/DDBJ whole genome shotgun (WGS) entry which is preliminary data.</text>
</comment>
<proteinExistence type="predicted"/>
<feature type="compositionally biased region" description="Basic and acidic residues" evidence="1">
    <location>
        <begin position="42"/>
        <end position="51"/>
    </location>
</feature>
<gene>
    <name evidence="2" type="ORF">H2200_000651</name>
</gene>
<reference evidence="2" key="1">
    <citation type="submission" date="2022-10" db="EMBL/GenBank/DDBJ databases">
        <title>Culturing micro-colonial fungi from biological soil crusts in the Mojave desert and describing Neophaeococcomyces mojavensis, and introducing the new genera and species Taxawa tesnikishii.</title>
        <authorList>
            <person name="Kurbessoian T."/>
            <person name="Stajich J.E."/>
        </authorList>
    </citation>
    <scope>NUCLEOTIDE SEQUENCE</scope>
    <source>
        <strain evidence="2">TK_41</strain>
    </source>
</reference>
<organism evidence="2 3">
    <name type="scientific">Cladophialophora chaetospira</name>
    <dbReference type="NCBI Taxonomy" id="386627"/>
    <lineage>
        <taxon>Eukaryota</taxon>
        <taxon>Fungi</taxon>
        <taxon>Dikarya</taxon>
        <taxon>Ascomycota</taxon>
        <taxon>Pezizomycotina</taxon>
        <taxon>Eurotiomycetes</taxon>
        <taxon>Chaetothyriomycetidae</taxon>
        <taxon>Chaetothyriales</taxon>
        <taxon>Herpotrichiellaceae</taxon>
        <taxon>Cladophialophora</taxon>
    </lineage>
</organism>